<feature type="compositionally biased region" description="Low complexity" evidence="1">
    <location>
        <begin position="577"/>
        <end position="611"/>
    </location>
</feature>
<organism evidence="2 3">
    <name type="scientific">Nocardia vermiculata</name>
    <dbReference type="NCBI Taxonomy" id="257274"/>
    <lineage>
        <taxon>Bacteria</taxon>
        <taxon>Bacillati</taxon>
        <taxon>Actinomycetota</taxon>
        <taxon>Actinomycetes</taxon>
        <taxon>Mycobacteriales</taxon>
        <taxon>Nocardiaceae</taxon>
        <taxon>Nocardia</taxon>
    </lineage>
</organism>
<dbReference type="EMBL" id="JAAXOP010000004">
    <property type="protein sequence ID" value="NKY50388.1"/>
    <property type="molecule type" value="Genomic_DNA"/>
</dbReference>
<proteinExistence type="predicted"/>
<feature type="compositionally biased region" description="Low complexity" evidence="1">
    <location>
        <begin position="418"/>
        <end position="477"/>
    </location>
</feature>
<gene>
    <name evidence="2" type="ORF">HGA08_09215</name>
</gene>
<feature type="compositionally biased region" description="Gly residues" evidence="1">
    <location>
        <begin position="366"/>
        <end position="398"/>
    </location>
</feature>
<feature type="compositionally biased region" description="Gly residues" evidence="1">
    <location>
        <begin position="536"/>
        <end position="551"/>
    </location>
</feature>
<feature type="region of interest" description="Disordered" evidence="1">
    <location>
        <begin position="577"/>
        <end position="624"/>
    </location>
</feature>
<dbReference type="Proteomes" id="UP000565711">
    <property type="component" value="Unassembled WGS sequence"/>
</dbReference>
<evidence type="ECO:0000313" key="3">
    <source>
        <dbReference type="Proteomes" id="UP000565711"/>
    </source>
</evidence>
<keyword evidence="3" id="KW-1185">Reference proteome</keyword>
<feature type="compositionally biased region" description="Basic and acidic residues" evidence="1">
    <location>
        <begin position="353"/>
        <end position="365"/>
    </location>
</feature>
<feature type="region of interest" description="Disordered" evidence="1">
    <location>
        <begin position="516"/>
        <end position="553"/>
    </location>
</feature>
<name>A0A846XZB5_9NOCA</name>
<evidence type="ECO:0000256" key="1">
    <source>
        <dbReference type="SAM" id="MobiDB-lite"/>
    </source>
</evidence>
<dbReference type="RefSeq" id="WP_067882236.1">
    <property type="nucleotide sequence ID" value="NZ_JAAXOP010000004.1"/>
</dbReference>
<sequence>MAPDPSRPTVATGNPFPALSEYTKTHTSGKDALKFEPEAALGVAAAAESTIAALKTLQLYTEDLTVGAPVSNLASGAALGNKFGTEATDLHTVFEDHKKILGQMIDTFIQAGKAYGKVEGFNSELLDNVSSKPDYMWEADGLDPIGDPPRVPPPAKTDDKTPVDAMGNEAGLHSFQPTTISPEAPDYMSWFDLYQVGNHIRYNKVAENLADHAGTWWWMSTEVNKVYSDLLNTIDSVTADKWSGPGKETAVAAVQAYGKSIPALSKSIEGTGDLLLYSSGWLNETQYCMPPNNEADEETKQSWLQYTREMFRKTYVYGMNQSAAHVPVIPAAASAFGALPANPFDPTGTTPPGEEKPNGNDDPGGKHPGGSNPGGTDPGGTNPGGTHPGGSAPGGSSPGAGALSDQQNKAVQDHAVRQQRAALAEQQHQAAAYAKQQQSDQREQQQYQQQQQRQQQDYQQQQQVAAQQQQEQQQVLSAVQQLMSAAQQGAQQLMQACQQIGQTLTQQQQQDVLSKAGLGDIPGLGEGKDPLSALMGAGGGAGGGGLPGGNSAGVPAPALNRDLAQASKLFPRASALGAASGPGLVDSPAGRAGAAPMAGTPGSPGAAGAGAQNQQGREHKRPAYLDSVEYLEDALGEAPVVVKPVVEK</sequence>
<dbReference type="AlphaFoldDB" id="A0A846XZB5"/>
<comment type="caution">
    <text evidence="2">The sequence shown here is derived from an EMBL/GenBank/DDBJ whole genome shotgun (WGS) entry which is preliminary data.</text>
</comment>
<accession>A0A846XZB5</accession>
<protein>
    <submittedName>
        <fullName evidence="2">Uncharacterized protein</fullName>
    </submittedName>
</protein>
<evidence type="ECO:0000313" key="2">
    <source>
        <dbReference type="EMBL" id="NKY50388.1"/>
    </source>
</evidence>
<feature type="compositionally biased region" description="Low complexity" evidence="1">
    <location>
        <begin position="340"/>
        <end position="352"/>
    </location>
</feature>
<feature type="region of interest" description="Disordered" evidence="1">
    <location>
        <begin position="340"/>
        <end position="477"/>
    </location>
</feature>
<reference evidence="2 3" key="1">
    <citation type="submission" date="2020-04" db="EMBL/GenBank/DDBJ databases">
        <title>MicrobeNet Type strains.</title>
        <authorList>
            <person name="Nicholson A.C."/>
        </authorList>
    </citation>
    <scope>NUCLEOTIDE SEQUENCE [LARGE SCALE GENOMIC DNA]</scope>
    <source>
        <strain evidence="2 3">JCM 12354</strain>
    </source>
</reference>
<feature type="region of interest" description="Disordered" evidence="1">
    <location>
        <begin position="1"/>
        <end position="21"/>
    </location>
</feature>